<reference evidence="1" key="1">
    <citation type="journal article" date="2020" name="mSystems">
        <title>Genome- and Community-Level Interaction Insights into Carbon Utilization and Element Cycling Functions of Hydrothermarchaeota in Hydrothermal Sediment.</title>
        <authorList>
            <person name="Zhou Z."/>
            <person name="Liu Y."/>
            <person name="Xu W."/>
            <person name="Pan J."/>
            <person name="Luo Z.H."/>
            <person name="Li M."/>
        </authorList>
    </citation>
    <scope>NUCLEOTIDE SEQUENCE [LARGE SCALE GENOMIC DNA]</scope>
    <source>
        <strain evidence="1">SpSt-477</strain>
    </source>
</reference>
<accession>A0A7C4MPU9</accession>
<evidence type="ECO:0000313" key="1">
    <source>
        <dbReference type="EMBL" id="HGU32867.1"/>
    </source>
</evidence>
<dbReference type="AlphaFoldDB" id="A0A7C4MPU9"/>
<name>A0A7C4MPU9_9BACT</name>
<comment type="caution">
    <text evidence="1">The sequence shown here is derived from an EMBL/GenBank/DDBJ whole genome shotgun (WGS) entry which is preliminary data.</text>
</comment>
<organism evidence="1">
    <name type="scientific">Desulfatirhabdium butyrativorans</name>
    <dbReference type="NCBI Taxonomy" id="340467"/>
    <lineage>
        <taxon>Bacteria</taxon>
        <taxon>Pseudomonadati</taxon>
        <taxon>Thermodesulfobacteriota</taxon>
        <taxon>Desulfobacteria</taxon>
        <taxon>Desulfobacterales</taxon>
        <taxon>Desulfatirhabdiaceae</taxon>
        <taxon>Desulfatirhabdium</taxon>
    </lineage>
</organism>
<sequence>MGLSTEAVSLYLLCCSLMDESLRISTKHIEERWTGSVEQLTESLKTLVARGILKSVASDGKTTVYTLPDPDGWKH</sequence>
<dbReference type="EMBL" id="DSUH01000197">
    <property type="protein sequence ID" value="HGU32867.1"/>
    <property type="molecule type" value="Genomic_DNA"/>
</dbReference>
<evidence type="ECO:0008006" key="2">
    <source>
        <dbReference type="Google" id="ProtNLM"/>
    </source>
</evidence>
<gene>
    <name evidence="1" type="ORF">ENS29_08425</name>
</gene>
<proteinExistence type="predicted"/>
<protein>
    <recommendedName>
        <fullName evidence="2">MarR family transcriptional regulator</fullName>
    </recommendedName>
</protein>